<evidence type="ECO:0000256" key="2">
    <source>
        <dbReference type="ARBA" id="ARBA00022475"/>
    </source>
</evidence>
<keyword evidence="3 6" id="KW-0812">Transmembrane</keyword>
<dbReference type="PROSITE" id="PS50262">
    <property type="entry name" value="G_PROTEIN_RECEP_F1_2"/>
    <property type="match status" value="1"/>
</dbReference>
<feature type="transmembrane region" description="Helical" evidence="6">
    <location>
        <begin position="197"/>
        <end position="217"/>
    </location>
</feature>
<feature type="transmembrane region" description="Helical" evidence="6">
    <location>
        <begin position="71"/>
        <end position="94"/>
    </location>
</feature>
<keyword evidence="9" id="KW-1185">Reference proteome</keyword>
<proteinExistence type="predicted"/>
<name>A0ABN8NY02_9CNID</name>
<dbReference type="InterPro" id="IPR017452">
    <property type="entry name" value="GPCR_Rhodpsn_7TM"/>
</dbReference>
<keyword evidence="2" id="KW-1003">Cell membrane</keyword>
<evidence type="ECO:0000259" key="7">
    <source>
        <dbReference type="PROSITE" id="PS50262"/>
    </source>
</evidence>
<evidence type="ECO:0000256" key="3">
    <source>
        <dbReference type="ARBA" id="ARBA00022692"/>
    </source>
</evidence>
<dbReference type="CDD" id="cd00637">
    <property type="entry name" value="7tm_classA_rhodopsin-like"/>
    <property type="match status" value="1"/>
</dbReference>
<dbReference type="EMBL" id="CALNXK010000041">
    <property type="protein sequence ID" value="CAH3125548.1"/>
    <property type="molecule type" value="Genomic_DNA"/>
</dbReference>
<keyword evidence="4 6" id="KW-1133">Transmembrane helix</keyword>
<dbReference type="SUPFAM" id="SSF81321">
    <property type="entry name" value="Family A G protein-coupled receptor-like"/>
    <property type="match status" value="1"/>
</dbReference>
<evidence type="ECO:0000256" key="4">
    <source>
        <dbReference type="ARBA" id="ARBA00022989"/>
    </source>
</evidence>
<evidence type="ECO:0000256" key="5">
    <source>
        <dbReference type="ARBA" id="ARBA00023136"/>
    </source>
</evidence>
<dbReference type="Pfam" id="PF00001">
    <property type="entry name" value="7tm_1"/>
    <property type="match status" value="2"/>
</dbReference>
<comment type="caution">
    <text evidence="8">The sequence shown here is derived from an EMBL/GenBank/DDBJ whole genome shotgun (WGS) entry which is preliminary data.</text>
</comment>
<comment type="subcellular location">
    <subcellularLocation>
        <location evidence="1">Cell membrane</location>
        <topology evidence="1">Multi-pass membrane protein</topology>
    </subcellularLocation>
</comment>
<protein>
    <recommendedName>
        <fullName evidence="7">G-protein coupled receptors family 1 profile domain-containing protein</fullName>
    </recommendedName>
</protein>
<feature type="transmembrane region" description="Helical" evidence="6">
    <location>
        <begin position="147"/>
        <end position="166"/>
    </location>
</feature>
<evidence type="ECO:0000313" key="9">
    <source>
        <dbReference type="Proteomes" id="UP001159405"/>
    </source>
</evidence>
<dbReference type="Proteomes" id="UP001159405">
    <property type="component" value="Unassembled WGS sequence"/>
</dbReference>
<reference evidence="8 9" key="1">
    <citation type="submission" date="2022-05" db="EMBL/GenBank/DDBJ databases">
        <authorList>
            <consortium name="Genoscope - CEA"/>
            <person name="William W."/>
        </authorList>
    </citation>
    <scope>NUCLEOTIDE SEQUENCE [LARGE SCALE GENOMIC DNA]</scope>
</reference>
<dbReference type="Gene3D" id="1.20.1070.10">
    <property type="entry name" value="Rhodopsin 7-helix transmembrane proteins"/>
    <property type="match status" value="1"/>
</dbReference>
<feature type="domain" description="G-protein coupled receptors family 1 profile" evidence="7">
    <location>
        <begin position="13"/>
        <end position="253"/>
    </location>
</feature>
<feature type="transmembrane region" description="Helical" evidence="6">
    <location>
        <begin position="6"/>
        <end position="22"/>
    </location>
</feature>
<evidence type="ECO:0000313" key="8">
    <source>
        <dbReference type="EMBL" id="CAH3125548.1"/>
    </source>
</evidence>
<feature type="transmembrane region" description="Helical" evidence="6">
    <location>
        <begin position="34"/>
        <end position="59"/>
    </location>
</feature>
<keyword evidence="5 6" id="KW-0472">Membrane</keyword>
<evidence type="ECO:0000256" key="6">
    <source>
        <dbReference type="SAM" id="Phobius"/>
    </source>
</evidence>
<organism evidence="8 9">
    <name type="scientific">Porites lobata</name>
    <dbReference type="NCBI Taxonomy" id="104759"/>
    <lineage>
        <taxon>Eukaryota</taxon>
        <taxon>Metazoa</taxon>
        <taxon>Cnidaria</taxon>
        <taxon>Anthozoa</taxon>
        <taxon>Hexacorallia</taxon>
        <taxon>Scleractinia</taxon>
        <taxon>Fungiina</taxon>
        <taxon>Poritidae</taxon>
        <taxon>Porites</taxon>
    </lineage>
</organism>
<dbReference type="InterPro" id="IPR000276">
    <property type="entry name" value="GPCR_Rhodpsn"/>
</dbReference>
<feature type="transmembrane region" description="Helical" evidence="6">
    <location>
        <begin position="115"/>
        <end position="135"/>
    </location>
</feature>
<dbReference type="PRINTS" id="PR00237">
    <property type="entry name" value="GPCRRHODOPSN"/>
</dbReference>
<sequence length="272" mass="30937">MVNGVSSFAAILGNFAALGAIWRTASLHSPSHIFLFGLALSDFGVGLFVQPTFTALLVIQLKTAMYNAHYWNLFIFAQAVFVAATALTLTTVSVDKLMALTFHLKYNAVLTIKRACIVLILIWIASIGYGSTLLFSRRLHRDLNIVIFTSCLVVNSVAYFVIYRIARRHQLQIHKQAQVLAQPGKGNLNMKNYRKSVISMLFIFISFLICYVPYIFIRVFRHFVPRNPIQIGLALRLSAVIVYFNSCLNPLIYCWRMRELRRGMKNFLKTLC</sequence>
<gene>
    <name evidence="8" type="ORF">PLOB_00031903</name>
</gene>
<feature type="transmembrane region" description="Helical" evidence="6">
    <location>
        <begin position="229"/>
        <end position="255"/>
    </location>
</feature>
<accession>A0ABN8NY02</accession>
<dbReference type="PANTHER" id="PTHR22750">
    <property type="entry name" value="G-PROTEIN COUPLED RECEPTOR"/>
    <property type="match status" value="1"/>
</dbReference>
<evidence type="ECO:0000256" key="1">
    <source>
        <dbReference type="ARBA" id="ARBA00004651"/>
    </source>
</evidence>